<dbReference type="PANTHER" id="PTHR12589:SF7">
    <property type="entry name" value="6-PYRUVOYL TETRAHYDROBIOPTERIN SYNTHASE"/>
    <property type="match status" value="1"/>
</dbReference>
<dbReference type="GO" id="GO:0046872">
    <property type="term" value="F:metal ion binding"/>
    <property type="evidence" value="ECO:0007669"/>
    <property type="project" value="UniProtKB-KW"/>
</dbReference>
<evidence type="ECO:0000256" key="6">
    <source>
        <dbReference type="ARBA" id="ARBA00022833"/>
    </source>
</evidence>
<evidence type="ECO:0000256" key="2">
    <source>
        <dbReference type="ARBA" id="ARBA00005061"/>
    </source>
</evidence>
<dbReference type="KEGG" id="lcc:B488_07620"/>
<feature type="binding site" evidence="11">
    <location>
        <position position="28"/>
    </location>
    <ligand>
        <name>Zn(2+)</name>
        <dbReference type="ChEBI" id="CHEBI:29105"/>
    </ligand>
</feature>
<evidence type="ECO:0000313" key="12">
    <source>
        <dbReference type="EMBL" id="AGA64754.1"/>
    </source>
</evidence>
<evidence type="ECO:0000256" key="1">
    <source>
        <dbReference type="ARBA" id="ARBA00002285"/>
    </source>
</evidence>
<feature type="active site" description="Charge relay system" evidence="10">
    <location>
        <position position="107"/>
    </location>
</feature>
<evidence type="ECO:0000256" key="3">
    <source>
        <dbReference type="ARBA" id="ARBA00008900"/>
    </source>
</evidence>
<evidence type="ECO:0000256" key="4">
    <source>
        <dbReference type="ARBA" id="ARBA00018141"/>
    </source>
</evidence>
<reference evidence="12 13" key="1">
    <citation type="journal article" date="2012" name="Stand. Genomic Sci.">
        <title>Complete genome sequence of Liberibacter crescens BT-1.</title>
        <authorList>
            <person name="Leonard M.T."/>
            <person name="Fagen J.R."/>
            <person name="Davis-Richardson A.G."/>
            <person name="Davis M.J."/>
            <person name="Triplett E.W."/>
        </authorList>
    </citation>
    <scope>NUCLEOTIDE SEQUENCE [LARGE SCALE GENOMIC DNA]</scope>
    <source>
        <strain evidence="12 13">BT-1</strain>
    </source>
</reference>
<evidence type="ECO:0000256" key="10">
    <source>
        <dbReference type="PIRSR" id="PIRSR006113-1"/>
    </source>
</evidence>
<dbReference type="STRING" id="1215343.B488_07620"/>
<dbReference type="SUPFAM" id="SSF55620">
    <property type="entry name" value="Tetrahydrobiopterin biosynthesis enzymes-like"/>
    <property type="match status" value="1"/>
</dbReference>
<proteinExistence type="inferred from homology"/>
<feature type="binding site" evidence="11">
    <location>
        <position position="30"/>
    </location>
    <ligand>
        <name>Zn(2+)</name>
        <dbReference type="ChEBI" id="CHEBI:29105"/>
    </ligand>
</feature>
<comment type="cofactor">
    <cofactor evidence="9 11">
        <name>Zn(2+)</name>
        <dbReference type="ChEBI" id="CHEBI:29105"/>
    </cofactor>
    <text evidence="9 11">Binds 1 zinc ion per subunit.</text>
</comment>
<dbReference type="PATRIC" id="fig|1215343.11.peg.784"/>
<evidence type="ECO:0000256" key="8">
    <source>
        <dbReference type="ARBA" id="ARBA00048807"/>
    </source>
</evidence>
<dbReference type="Gene3D" id="3.30.479.10">
    <property type="entry name" value="6-pyruvoyl tetrahydropterin synthase/QueD"/>
    <property type="match status" value="1"/>
</dbReference>
<dbReference type="PANTHER" id="PTHR12589">
    <property type="entry name" value="PYRUVOYL TETRAHYDROBIOPTERIN SYNTHASE"/>
    <property type="match status" value="1"/>
</dbReference>
<dbReference type="InterPro" id="IPR007115">
    <property type="entry name" value="6-PTP_synth/QueD"/>
</dbReference>
<keyword evidence="9" id="KW-0671">Queuosine biosynthesis</keyword>
<dbReference type="GO" id="GO:0008616">
    <property type="term" value="P:tRNA queuosine(34) biosynthetic process"/>
    <property type="evidence" value="ECO:0007669"/>
    <property type="project" value="UniProtKB-KW"/>
</dbReference>
<dbReference type="PIRSF" id="PIRSF006113">
    <property type="entry name" value="PTP_synth"/>
    <property type="match status" value="1"/>
</dbReference>
<evidence type="ECO:0000256" key="11">
    <source>
        <dbReference type="PIRSR" id="PIRSR006113-2"/>
    </source>
</evidence>
<comment type="pathway">
    <text evidence="2 9">Purine metabolism; 7-cyano-7-deazaguanine biosynthesis.</text>
</comment>
<dbReference type="GO" id="GO:0070497">
    <property type="term" value="F:6-carboxytetrahydropterin synthase activity"/>
    <property type="evidence" value="ECO:0007669"/>
    <property type="project" value="UniProtKB-EC"/>
</dbReference>
<dbReference type="InterPro" id="IPR038418">
    <property type="entry name" value="6-PTP_synth/QueD_sf"/>
</dbReference>
<keyword evidence="5 9" id="KW-0479">Metal-binding</keyword>
<sequence length="118" mass="13657">MKITQAFTFEAAHHLSHLPKTHKCHRMHGHSYRVEITLQGNINPETGFVEDFFNIESSMSHVLALLDHQSLNDIDGLEKPSVENIALWIWNKINHTIPLLFSVRVYETSMSWAEYQGE</sequence>
<comment type="similarity">
    <text evidence="3 9">Belongs to the PTPS family. QueD subfamily.</text>
</comment>
<keyword evidence="7 9" id="KW-0456">Lyase</keyword>
<dbReference type="AlphaFoldDB" id="L0ET90"/>
<dbReference type="UniPathway" id="UPA00391"/>
<organism evidence="12 13">
    <name type="scientific">Liberibacter crescens (strain BT-1)</name>
    <dbReference type="NCBI Taxonomy" id="1215343"/>
    <lineage>
        <taxon>Bacteria</taxon>
        <taxon>Pseudomonadati</taxon>
        <taxon>Pseudomonadota</taxon>
        <taxon>Alphaproteobacteria</taxon>
        <taxon>Hyphomicrobiales</taxon>
        <taxon>Rhizobiaceae</taxon>
        <taxon>Liberibacter</taxon>
    </lineage>
</organism>
<dbReference type="HOGENOM" id="CLU_111016_6_1_5"/>
<dbReference type="EMBL" id="CP003789">
    <property type="protein sequence ID" value="AGA64754.1"/>
    <property type="molecule type" value="Genomic_DNA"/>
</dbReference>
<dbReference type="RefSeq" id="WP_015273181.1">
    <property type="nucleotide sequence ID" value="NC_019907.1"/>
</dbReference>
<comment type="catalytic activity">
    <reaction evidence="8 9">
        <text>7,8-dihydroneopterin 3'-triphosphate + H2O = 6-carboxy-5,6,7,8-tetrahydropterin + triphosphate + acetaldehyde + 2 H(+)</text>
        <dbReference type="Rhea" id="RHEA:27966"/>
        <dbReference type="ChEBI" id="CHEBI:15343"/>
        <dbReference type="ChEBI" id="CHEBI:15377"/>
        <dbReference type="ChEBI" id="CHEBI:15378"/>
        <dbReference type="ChEBI" id="CHEBI:18036"/>
        <dbReference type="ChEBI" id="CHEBI:58462"/>
        <dbReference type="ChEBI" id="CHEBI:61032"/>
        <dbReference type="EC" id="4.1.2.50"/>
    </reaction>
</comment>
<feature type="binding site" evidence="11">
    <location>
        <position position="13"/>
    </location>
    <ligand>
        <name>Zn(2+)</name>
        <dbReference type="ChEBI" id="CHEBI:29105"/>
    </ligand>
</feature>
<gene>
    <name evidence="12" type="ordered locus">B488_07620</name>
</gene>
<feature type="active site" description="Charge relay system" evidence="10">
    <location>
        <position position="68"/>
    </location>
</feature>
<keyword evidence="6 9" id="KW-0862">Zinc</keyword>
<dbReference type="eggNOG" id="COG0720">
    <property type="taxonomic scope" value="Bacteria"/>
</dbReference>
<evidence type="ECO:0000256" key="5">
    <source>
        <dbReference type="ARBA" id="ARBA00022723"/>
    </source>
</evidence>
<evidence type="ECO:0000256" key="7">
    <source>
        <dbReference type="ARBA" id="ARBA00023239"/>
    </source>
</evidence>
<dbReference type="Proteomes" id="UP000010799">
    <property type="component" value="Chromosome"/>
</dbReference>
<evidence type="ECO:0000313" key="13">
    <source>
        <dbReference type="Proteomes" id="UP000010799"/>
    </source>
</evidence>
<accession>L0ET90</accession>
<dbReference type="EC" id="4.-.-.-" evidence="9"/>
<comment type="function">
    <text evidence="1">Catalyzes the conversion of 7,8-dihydroneopterin triphosphate (H2NTP) to 6-carboxy-5,6,7,8-tetrahydropterin (CPH4) and acetaldehyde.</text>
</comment>
<protein>
    <recommendedName>
        <fullName evidence="4 9">6-carboxy-5,6,7,8-tetrahydropterin synthase</fullName>
        <ecNumber evidence="9">4.-.-.-</ecNumber>
    </recommendedName>
</protein>
<dbReference type="NCBIfam" id="TIGR03367">
    <property type="entry name" value="queuosine_QueD"/>
    <property type="match status" value="1"/>
</dbReference>
<feature type="active site" description="Proton acceptor" evidence="10">
    <location>
        <position position="24"/>
    </location>
</feature>
<evidence type="ECO:0000256" key="9">
    <source>
        <dbReference type="PIRNR" id="PIRNR006113"/>
    </source>
</evidence>
<name>L0ET90_LIBCB</name>
<dbReference type="Pfam" id="PF01242">
    <property type="entry name" value="PTPS"/>
    <property type="match status" value="1"/>
</dbReference>
<keyword evidence="13" id="KW-1185">Reference proteome</keyword>